<keyword evidence="10" id="KW-1185">Reference proteome</keyword>
<dbReference type="GO" id="GO:0070212">
    <property type="term" value="P:protein poly-ADP-ribosylation"/>
    <property type="evidence" value="ECO:0007669"/>
    <property type="project" value="TreeGrafter"/>
</dbReference>
<reference evidence="9" key="1">
    <citation type="journal article" date="2023" name="IMA Fungus">
        <title>Comparative genomic study of the Penicillium genus elucidates a diverse pangenome and 15 lateral gene transfer events.</title>
        <authorList>
            <person name="Petersen C."/>
            <person name="Sorensen T."/>
            <person name="Nielsen M.R."/>
            <person name="Sondergaard T.E."/>
            <person name="Sorensen J.L."/>
            <person name="Fitzpatrick D.A."/>
            <person name="Frisvad J.C."/>
            <person name="Nielsen K.L."/>
        </authorList>
    </citation>
    <scope>NUCLEOTIDE SEQUENCE</scope>
    <source>
        <strain evidence="9">IBT 17514</strain>
    </source>
</reference>
<dbReference type="PANTHER" id="PTHR10459:SF60">
    <property type="entry name" value="POLY [ADP-RIBOSE] POLYMERASE 2"/>
    <property type="match status" value="1"/>
</dbReference>
<keyword evidence="2 5" id="KW-0808">Transferase</keyword>
<evidence type="ECO:0000256" key="5">
    <source>
        <dbReference type="RuleBase" id="RU362114"/>
    </source>
</evidence>
<proteinExistence type="predicted"/>
<evidence type="ECO:0000259" key="6">
    <source>
        <dbReference type="PROSITE" id="PS50172"/>
    </source>
</evidence>
<dbReference type="SUPFAM" id="SSF56399">
    <property type="entry name" value="ADP-ribosylation"/>
    <property type="match status" value="1"/>
</dbReference>
<dbReference type="EC" id="2.4.2.-" evidence="5"/>
<feature type="domain" description="PARP catalytic" evidence="7">
    <location>
        <begin position="474"/>
        <end position="672"/>
    </location>
</feature>
<evidence type="ECO:0000259" key="7">
    <source>
        <dbReference type="PROSITE" id="PS51059"/>
    </source>
</evidence>
<dbReference type="GO" id="GO:0005730">
    <property type="term" value="C:nucleolus"/>
    <property type="evidence" value="ECO:0007669"/>
    <property type="project" value="TreeGrafter"/>
</dbReference>
<keyword evidence="1 5" id="KW-0328">Glycosyltransferase</keyword>
<dbReference type="InterPro" id="IPR012317">
    <property type="entry name" value="Poly(ADP-ribose)pol_cat_dom"/>
</dbReference>
<dbReference type="GO" id="GO:1990404">
    <property type="term" value="F:NAD+-protein mono-ADP-ribosyltransferase activity"/>
    <property type="evidence" value="ECO:0007669"/>
    <property type="project" value="TreeGrafter"/>
</dbReference>
<feature type="domain" description="BRCT" evidence="6">
    <location>
        <begin position="76"/>
        <end position="146"/>
    </location>
</feature>
<dbReference type="Gene3D" id="3.40.50.10190">
    <property type="entry name" value="BRCT domain"/>
    <property type="match status" value="1"/>
</dbReference>
<evidence type="ECO:0000313" key="9">
    <source>
        <dbReference type="EMBL" id="KAJ5716365.1"/>
    </source>
</evidence>
<organism evidence="9 10">
    <name type="scientific">Penicillium malachiteum</name>
    <dbReference type="NCBI Taxonomy" id="1324776"/>
    <lineage>
        <taxon>Eukaryota</taxon>
        <taxon>Fungi</taxon>
        <taxon>Dikarya</taxon>
        <taxon>Ascomycota</taxon>
        <taxon>Pezizomycotina</taxon>
        <taxon>Eurotiomycetes</taxon>
        <taxon>Eurotiomycetidae</taxon>
        <taxon>Eurotiales</taxon>
        <taxon>Aspergillaceae</taxon>
        <taxon>Penicillium</taxon>
    </lineage>
</organism>
<name>A0AAD6MTS8_9EURO</name>
<evidence type="ECO:0000313" key="10">
    <source>
        <dbReference type="Proteomes" id="UP001215712"/>
    </source>
</evidence>
<evidence type="ECO:0000256" key="3">
    <source>
        <dbReference type="ARBA" id="ARBA00023027"/>
    </source>
</evidence>
<dbReference type="Proteomes" id="UP001215712">
    <property type="component" value="Unassembled WGS sequence"/>
</dbReference>
<dbReference type="PANTHER" id="PTHR10459">
    <property type="entry name" value="DNA LIGASE"/>
    <property type="match status" value="1"/>
</dbReference>
<dbReference type="PROSITE" id="PS51059">
    <property type="entry name" value="PARP_CATALYTIC"/>
    <property type="match status" value="1"/>
</dbReference>
<sequence length="672" mass="76208">MCSPSFQSFLQHIKNKLDPMAKTEPADLESAPDDSKTACVLPPKELRSIPTLKNSDHVIALHGKFASHTHCAIFGLADRLGIRYENYSQHIAECTHLITTDLEVQGRTLPFKIRIAALKSCKIISLDWLLDSLKQEKPLPVSGYELKSGLLDDIKKRGLESVKRIWEDEFGTGDSSVKAPKSKAVVDSFLADLVDEEFPGPEKGQHTLNDIGLIDELTRISKTGLLVWKDADIVYDATMFKLARNKSSSNTAVGLCSVDLRRQQLLWDPHRGEYYTWSYEEVDGVISEANRAGLGDLERAKAAFEKLFKDSTGNSWSDRHKKSKSSKYIFVECHFKDEETNLTTVNPEKAPCNLNGRNEVIDLIYPLTGSREALVRNMVPPRGAKQPELPLNKHQMRICLAILKQLLAHSDITEKKATKGDTVTALIQCYQSLVNSPQLSTSVGLDWIKNEYEHQSYHRIISLAHQQDLRYPGWSQSYLAQHIHRALGLLDSSTTEYKLLRNYFEFSATKSCYHGPNYYQPVNLVNIFRIERLGEAERYCKWVQKEKRPRLLWHGSHINNFQGILKQGLRGGLRESGIFASELAGVSVAYCRCTQGFGLMLLCEVDIQRFPSTKAQYRDAGCIHPDLEGVEMLDIAIGDDYATKGWNIPLEHRMSKPDQIRMRYLFQFKWGS</sequence>
<reference evidence="9" key="2">
    <citation type="submission" date="2023-01" db="EMBL/GenBank/DDBJ databases">
        <authorList>
            <person name="Petersen C."/>
        </authorList>
    </citation>
    <scope>NUCLEOTIDE SEQUENCE</scope>
    <source>
        <strain evidence="9">IBT 17514</strain>
    </source>
</reference>
<dbReference type="InterPro" id="IPR036930">
    <property type="entry name" value="WGR_dom_sf"/>
</dbReference>
<dbReference type="EMBL" id="JAQJAN010000012">
    <property type="protein sequence ID" value="KAJ5716365.1"/>
    <property type="molecule type" value="Genomic_DNA"/>
</dbReference>
<comment type="caution">
    <text evidence="9">The sequence shown here is derived from an EMBL/GenBank/DDBJ whole genome shotgun (WGS) entry which is preliminary data.</text>
</comment>
<evidence type="ECO:0000256" key="2">
    <source>
        <dbReference type="ARBA" id="ARBA00022679"/>
    </source>
</evidence>
<dbReference type="InterPro" id="IPR008893">
    <property type="entry name" value="WGR_domain"/>
</dbReference>
<dbReference type="InterPro" id="IPR001357">
    <property type="entry name" value="BRCT_dom"/>
</dbReference>
<evidence type="ECO:0000256" key="4">
    <source>
        <dbReference type="ARBA" id="ARBA00033987"/>
    </source>
</evidence>
<dbReference type="PROSITE" id="PS51977">
    <property type="entry name" value="WGR"/>
    <property type="match status" value="1"/>
</dbReference>
<dbReference type="GO" id="GO:0006302">
    <property type="term" value="P:double-strand break repair"/>
    <property type="evidence" value="ECO:0007669"/>
    <property type="project" value="TreeGrafter"/>
</dbReference>
<dbReference type="InterPro" id="IPR036420">
    <property type="entry name" value="BRCT_dom_sf"/>
</dbReference>
<dbReference type="InterPro" id="IPR050800">
    <property type="entry name" value="ARTD/PARP"/>
</dbReference>
<dbReference type="GO" id="GO:0003950">
    <property type="term" value="F:NAD+ poly-ADP-ribosyltransferase activity"/>
    <property type="evidence" value="ECO:0007669"/>
    <property type="project" value="UniProtKB-UniRule"/>
</dbReference>
<gene>
    <name evidence="9" type="ORF">N7493_008276</name>
</gene>
<keyword evidence="3 5" id="KW-0520">NAD</keyword>
<dbReference type="PROSITE" id="PS50172">
    <property type="entry name" value="BRCT"/>
    <property type="match status" value="1"/>
</dbReference>
<protein>
    <recommendedName>
        <fullName evidence="5">Poly [ADP-ribose] polymerase</fullName>
        <shortName evidence="5">PARP</shortName>
        <ecNumber evidence="5">2.4.2.-</ecNumber>
    </recommendedName>
</protein>
<feature type="domain" description="WGR" evidence="8">
    <location>
        <begin position="224"/>
        <end position="328"/>
    </location>
</feature>
<dbReference type="AlphaFoldDB" id="A0AAD6MTS8"/>
<dbReference type="SUPFAM" id="SSF52113">
    <property type="entry name" value="BRCT domain"/>
    <property type="match status" value="1"/>
</dbReference>
<evidence type="ECO:0000256" key="1">
    <source>
        <dbReference type="ARBA" id="ARBA00022676"/>
    </source>
</evidence>
<dbReference type="SUPFAM" id="SSF142921">
    <property type="entry name" value="WGR domain-like"/>
    <property type="match status" value="1"/>
</dbReference>
<comment type="catalytic activity">
    <reaction evidence="4">
        <text>NAD(+) + (ADP-D-ribosyl)n-acceptor = nicotinamide + (ADP-D-ribosyl)n+1-acceptor + H(+).</text>
        <dbReference type="EC" id="2.4.2.30"/>
    </reaction>
</comment>
<dbReference type="Pfam" id="PF00644">
    <property type="entry name" value="PARP"/>
    <property type="match status" value="1"/>
</dbReference>
<accession>A0AAD6MTS8</accession>
<evidence type="ECO:0000259" key="8">
    <source>
        <dbReference type="PROSITE" id="PS51977"/>
    </source>
</evidence>
<dbReference type="Gene3D" id="3.90.228.10">
    <property type="match status" value="1"/>
</dbReference>